<evidence type="ECO:0000256" key="7">
    <source>
        <dbReference type="SAM" id="Phobius"/>
    </source>
</evidence>
<keyword evidence="5 7" id="KW-1133">Transmembrane helix</keyword>
<name>A0A4U2ZXW3_BACMY</name>
<comment type="subcellular location">
    <subcellularLocation>
        <location evidence="1">Membrane</location>
        <topology evidence="1">Multi-pass membrane protein</topology>
    </subcellularLocation>
</comment>
<dbReference type="Pfam" id="PF00324">
    <property type="entry name" value="AA_permease"/>
    <property type="match status" value="1"/>
</dbReference>
<feature type="non-terminal residue" evidence="9">
    <location>
        <position position="1"/>
    </location>
</feature>
<keyword evidence="6 7" id="KW-0472">Membrane</keyword>
<dbReference type="InterPro" id="IPR004841">
    <property type="entry name" value="AA-permease/SLC12A_dom"/>
</dbReference>
<feature type="transmembrane region" description="Helical" evidence="7">
    <location>
        <begin position="117"/>
        <end position="138"/>
    </location>
</feature>
<dbReference type="GO" id="GO:0016020">
    <property type="term" value="C:membrane"/>
    <property type="evidence" value="ECO:0007669"/>
    <property type="project" value="UniProtKB-SubCell"/>
</dbReference>
<evidence type="ECO:0000313" key="9">
    <source>
        <dbReference type="EMBL" id="TKI79759.1"/>
    </source>
</evidence>
<feature type="transmembrane region" description="Helical" evidence="7">
    <location>
        <begin position="21"/>
        <end position="44"/>
    </location>
</feature>
<keyword evidence="3 7" id="KW-0812">Transmembrane</keyword>
<evidence type="ECO:0000256" key="5">
    <source>
        <dbReference type="ARBA" id="ARBA00022989"/>
    </source>
</evidence>
<evidence type="ECO:0000259" key="8">
    <source>
        <dbReference type="Pfam" id="PF00324"/>
    </source>
</evidence>
<dbReference type="RefSeq" id="WP_137059312.1">
    <property type="nucleotide sequence ID" value="NZ_SZOD01001033.1"/>
</dbReference>
<dbReference type="EMBL" id="SZOD01001033">
    <property type="protein sequence ID" value="TKI79759.1"/>
    <property type="molecule type" value="Genomic_DNA"/>
</dbReference>
<organism evidence="9 10">
    <name type="scientific">Bacillus mycoides</name>
    <dbReference type="NCBI Taxonomy" id="1405"/>
    <lineage>
        <taxon>Bacteria</taxon>
        <taxon>Bacillati</taxon>
        <taxon>Bacillota</taxon>
        <taxon>Bacilli</taxon>
        <taxon>Bacillales</taxon>
        <taxon>Bacillaceae</taxon>
        <taxon>Bacillus</taxon>
        <taxon>Bacillus cereus group</taxon>
    </lineage>
</organism>
<sequence>GVAAGETADPERNIPKAIRSIFWRILLFYILAILVIGLLIPYTTESLAASDVTVSPFTLVFEKAGVAFAASVMNAVILTAVLSAGNSGMYASTRMLWDLARQGKAPKFLGKLDSRGVPVNALIATSVVGSVAFIASLFGDGVVYIWLLNASGMSGFIAWVGIAISHYRFRKAYIAQGKDLKDLPYQAKWFPFGPIFAFTLCVIVILGQNYGAFTGASIDWNGVLVSYIGLPLFLVLWLGYKFTKKTKVIPLDKCELK</sequence>
<proteinExistence type="predicted"/>
<evidence type="ECO:0000256" key="3">
    <source>
        <dbReference type="ARBA" id="ARBA00022692"/>
    </source>
</evidence>
<evidence type="ECO:0000256" key="1">
    <source>
        <dbReference type="ARBA" id="ARBA00004141"/>
    </source>
</evidence>
<dbReference type="PANTHER" id="PTHR43341">
    <property type="entry name" value="AMINO ACID PERMEASE"/>
    <property type="match status" value="1"/>
</dbReference>
<evidence type="ECO:0000256" key="2">
    <source>
        <dbReference type="ARBA" id="ARBA00022448"/>
    </source>
</evidence>
<dbReference type="GO" id="GO:0015171">
    <property type="term" value="F:amino acid transmembrane transporter activity"/>
    <property type="evidence" value="ECO:0007669"/>
    <property type="project" value="TreeGrafter"/>
</dbReference>
<feature type="domain" description="Amino acid permease/ SLC12A" evidence="8">
    <location>
        <begin position="1"/>
        <end position="247"/>
    </location>
</feature>
<dbReference type="AlphaFoldDB" id="A0A4U2ZXW3"/>
<feature type="transmembrane region" description="Helical" evidence="7">
    <location>
        <begin position="189"/>
        <end position="208"/>
    </location>
</feature>
<gene>
    <name evidence="9" type="ORF">FC701_30680</name>
</gene>
<evidence type="ECO:0000256" key="4">
    <source>
        <dbReference type="ARBA" id="ARBA00022970"/>
    </source>
</evidence>
<feature type="transmembrane region" description="Helical" evidence="7">
    <location>
        <begin position="220"/>
        <end position="240"/>
    </location>
</feature>
<feature type="transmembrane region" description="Helical" evidence="7">
    <location>
        <begin position="144"/>
        <end position="169"/>
    </location>
</feature>
<dbReference type="Proteomes" id="UP000305524">
    <property type="component" value="Unassembled WGS sequence"/>
</dbReference>
<evidence type="ECO:0000313" key="10">
    <source>
        <dbReference type="Proteomes" id="UP000305524"/>
    </source>
</evidence>
<evidence type="ECO:0000256" key="6">
    <source>
        <dbReference type="ARBA" id="ARBA00023136"/>
    </source>
</evidence>
<dbReference type="InterPro" id="IPR050524">
    <property type="entry name" value="APC_YAT"/>
</dbReference>
<accession>A0A4U2ZXW3</accession>
<keyword evidence="4" id="KW-0029">Amino-acid transport</keyword>
<feature type="transmembrane region" description="Helical" evidence="7">
    <location>
        <begin position="64"/>
        <end position="85"/>
    </location>
</feature>
<protein>
    <submittedName>
        <fullName evidence="9">Amino acid permease</fullName>
    </submittedName>
</protein>
<dbReference type="Gene3D" id="1.20.1740.10">
    <property type="entry name" value="Amino acid/polyamine transporter I"/>
    <property type="match status" value="1"/>
</dbReference>
<reference evidence="9 10" key="1">
    <citation type="journal article" date="2019" name="Environ. Microbiol.">
        <title>An active ?-lactamase is a part of an orchestrated cell wall stress resistance network of Bacillus subtilis and related rhizosphere species.</title>
        <authorList>
            <person name="Bucher T."/>
            <person name="Keren-Paz A."/>
            <person name="Hausser J."/>
            <person name="Olender T."/>
            <person name="Cytryn E."/>
            <person name="Kolodkin-Gal I."/>
        </authorList>
    </citation>
    <scope>NUCLEOTIDE SEQUENCE [LARGE SCALE GENOMIC DNA]</scope>
    <source>
        <strain evidence="9 10">I186</strain>
    </source>
</reference>
<comment type="caution">
    <text evidence="9">The sequence shown here is derived from an EMBL/GenBank/DDBJ whole genome shotgun (WGS) entry which is preliminary data.</text>
</comment>
<dbReference type="PANTHER" id="PTHR43341:SF1">
    <property type="entry name" value="GENERAL AMINO-ACID PERMEASE GAP1"/>
    <property type="match status" value="1"/>
</dbReference>
<keyword evidence="2" id="KW-0813">Transport</keyword>